<evidence type="ECO:0000256" key="2">
    <source>
        <dbReference type="ARBA" id="ARBA00023125"/>
    </source>
</evidence>
<dbReference type="Pfam" id="PF00440">
    <property type="entry name" value="TetR_N"/>
    <property type="match status" value="1"/>
</dbReference>
<protein>
    <recommendedName>
        <fullName evidence="5">HTH tetR-type domain-containing protein</fullName>
    </recommendedName>
</protein>
<evidence type="ECO:0000256" key="1">
    <source>
        <dbReference type="ARBA" id="ARBA00023015"/>
    </source>
</evidence>
<dbReference type="SUPFAM" id="SSF46689">
    <property type="entry name" value="Homeodomain-like"/>
    <property type="match status" value="1"/>
</dbReference>
<sequence>MRRDALARREALIAAARICFARSGYFVPLEEIADAAGVGRGTFYRNFKDRMALALAVFEHEVDRLRPLVDPDLPLDRALARIVIEGAGATNLFTRLAIDMPLDGENRAAFEGLRERLEMLLRPLVERCHRDGTLAPALHARELVLAMRMLGGVMLPRHSEAERCAHLDAALALVMVGLRPR</sequence>
<proteinExistence type="predicted"/>
<dbReference type="PANTHER" id="PTHR30055">
    <property type="entry name" value="HTH-TYPE TRANSCRIPTIONAL REGULATOR RUTR"/>
    <property type="match status" value="1"/>
</dbReference>
<dbReference type="InterPro" id="IPR050109">
    <property type="entry name" value="HTH-type_TetR-like_transc_reg"/>
</dbReference>
<evidence type="ECO:0000256" key="4">
    <source>
        <dbReference type="PROSITE-ProRule" id="PRU00335"/>
    </source>
</evidence>
<feature type="DNA-binding region" description="H-T-H motif" evidence="4">
    <location>
        <begin position="28"/>
        <end position="47"/>
    </location>
</feature>
<gene>
    <name evidence="6" type="ORF">DI544_10260</name>
</gene>
<dbReference type="PROSITE" id="PS50977">
    <property type="entry name" value="HTH_TETR_2"/>
    <property type="match status" value="1"/>
</dbReference>
<keyword evidence="1" id="KW-0805">Transcription regulation</keyword>
<evidence type="ECO:0000256" key="3">
    <source>
        <dbReference type="ARBA" id="ARBA00023163"/>
    </source>
</evidence>
<name>A0A2W5P791_9SPHN</name>
<dbReference type="InterPro" id="IPR009057">
    <property type="entry name" value="Homeodomain-like_sf"/>
</dbReference>
<dbReference type="GO" id="GO:0003700">
    <property type="term" value="F:DNA-binding transcription factor activity"/>
    <property type="evidence" value="ECO:0007669"/>
    <property type="project" value="TreeGrafter"/>
</dbReference>
<keyword evidence="2 4" id="KW-0238">DNA-binding</keyword>
<evidence type="ECO:0000313" key="7">
    <source>
        <dbReference type="Proteomes" id="UP000249229"/>
    </source>
</evidence>
<organism evidence="6 7">
    <name type="scientific">Sphingomonas taxi</name>
    <dbReference type="NCBI Taxonomy" id="1549858"/>
    <lineage>
        <taxon>Bacteria</taxon>
        <taxon>Pseudomonadati</taxon>
        <taxon>Pseudomonadota</taxon>
        <taxon>Alphaproteobacteria</taxon>
        <taxon>Sphingomonadales</taxon>
        <taxon>Sphingomonadaceae</taxon>
        <taxon>Sphingomonas</taxon>
    </lineage>
</organism>
<dbReference type="PRINTS" id="PR00455">
    <property type="entry name" value="HTHTETR"/>
</dbReference>
<dbReference type="PANTHER" id="PTHR30055:SF234">
    <property type="entry name" value="HTH-TYPE TRANSCRIPTIONAL REGULATOR BETI"/>
    <property type="match status" value="1"/>
</dbReference>
<evidence type="ECO:0000313" key="6">
    <source>
        <dbReference type="EMBL" id="PZQ59929.1"/>
    </source>
</evidence>
<dbReference type="Proteomes" id="UP000249229">
    <property type="component" value="Unassembled WGS sequence"/>
</dbReference>
<dbReference type="InterPro" id="IPR001647">
    <property type="entry name" value="HTH_TetR"/>
</dbReference>
<reference evidence="6 7" key="1">
    <citation type="submission" date="2017-08" db="EMBL/GenBank/DDBJ databases">
        <title>Infants hospitalized years apart are colonized by the same room-sourced microbial strains.</title>
        <authorList>
            <person name="Brooks B."/>
            <person name="Olm M.R."/>
            <person name="Firek B.A."/>
            <person name="Baker R."/>
            <person name="Thomas B.C."/>
            <person name="Morowitz M.J."/>
            <person name="Banfield J.F."/>
        </authorList>
    </citation>
    <scope>NUCLEOTIDE SEQUENCE [LARGE SCALE GENOMIC DNA]</scope>
    <source>
        <strain evidence="6">S2_005_001_R1_22</strain>
    </source>
</reference>
<dbReference type="EMBL" id="QFQI01000007">
    <property type="protein sequence ID" value="PZQ59929.1"/>
    <property type="molecule type" value="Genomic_DNA"/>
</dbReference>
<comment type="caution">
    <text evidence="6">The sequence shown here is derived from an EMBL/GenBank/DDBJ whole genome shotgun (WGS) entry which is preliminary data.</text>
</comment>
<evidence type="ECO:0000259" key="5">
    <source>
        <dbReference type="PROSITE" id="PS50977"/>
    </source>
</evidence>
<dbReference type="GO" id="GO:0000976">
    <property type="term" value="F:transcription cis-regulatory region binding"/>
    <property type="evidence" value="ECO:0007669"/>
    <property type="project" value="TreeGrafter"/>
</dbReference>
<accession>A0A2W5P791</accession>
<dbReference type="AlphaFoldDB" id="A0A2W5P791"/>
<dbReference type="Gene3D" id="1.10.357.10">
    <property type="entry name" value="Tetracycline Repressor, domain 2"/>
    <property type="match status" value="1"/>
</dbReference>
<keyword evidence="3" id="KW-0804">Transcription</keyword>
<feature type="domain" description="HTH tetR-type" evidence="5">
    <location>
        <begin position="6"/>
        <end position="65"/>
    </location>
</feature>